<accession>A0A7M7RHI2</accession>
<evidence type="ECO:0000313" key="3">
    <source>
        <dbReference type="Proteomes" id="UP000007110"/>
    </source>
</evidence>
<dbReference type="CTD" id="91978"/>
<evidence type="ECO:0000259" key="1">
    <source>
        <dbReference type="Pfam" id="PF24480"/>
    </source>
</evidence>
<keyword evidence="3" id="KW-1185">Reference proteome</keyword>
<organism evidence="2 3">
    <name type="scientific">Strongylocentrotus purpuratus</name>
    <name type="common">Purple sea urchin</name>
    <dbReference type="NCBI Taxonomy" id="7668"/>
    <lineage>
        <taxon>Eukaryota</taxon>
        <taxon>Metazoa</taxon>
        <taxon>Echinodermata</taxon>
        <taxon>Eleutherozoa</taxon>
        <taxon>Echinozoa</taxon>
        <taxon>Echinoidea</taxon>
        <taxon>Euechinoidea</taxon>
        <taxon>Echinacea</taxon>
        <taxon>Camarodonta</taxon>
        <taxon>Echinidea</taxon>
        <taxon>Strongylocentrotidae</taxon>
        <taxon>Strongylocentrotus</taxon>
    </lineage>
</organism>
<sequence>MAGRSDDKNLESRREYLERSHVGKWVRDSLSKIIANRPEDPIQFLASYFESIREKGNRVVRAHQVLVLTHHSRLAFEDNVATAYQILSTPSSSKHSFGLTGSAYKELLRTILRFVPETIEDDVMKKISPRDHEFIPLDVFHHGILTAFVLKDFLQQSEGLHACLDSQSNGQVPQILCEAVLQELKESVTTTSTEPISILQAGARLNEAQILGCLEEAETEAKSSLTGSMSSDEFIRHASDIFLEKVKPIR</sequence>
<evidence type="ECO:0000313" key="2">
    <source>
        <dbReference type="EnsemblMetazoa" id="XP_789477"/>
    </source>
</evidence>
<dbReference type="SUPFAM" id="SSF47391">
    <property type="entry name" value="Dimerization-anchoring domain of cAMP-dependent PK regulatory subunit"/>
    <property type="match status" value="1"/>
</dbReference>
<feature type="domain" description="Tubulin polyglutamylase complex subunit 1-like C-terminal" evidence="1">
    <location>
        <begin position="54"/>
        <end position="247"/>
    </location>
</feature>
<dbReference type="GO" id="GO:0008017">
    <property type="term" value="F:microtubule binding"/>
    <property type="evidence" value="ECO:0000318"/>
    <property type="project" value="GO_Central"/>
</dbReference>
<dbReference type="Pfam" id="PF24480">
    <property type="entry name" value="TPGS1_C"/>
    <property type="match status" value="1"/>
</dbReference>
<dbReference type="RefSeq" id="XP_789477.3">
    <property type="nucleotide sequence ID" value="XM_784384.5"/>
</dbReference>
<dbReference type="PANTHER" id="PTHR31932">
    <property type="entry name" value="TUBULIN POLYGLUTAMYLASE COMPLEX SUBUNIT 1"/>
    <property type="match status" value="1"/>
</dbReference>
<dbReference type="FunCoup" id="A0A7M7RHI2">
    <property type="interactions" value="679"/>
</dbReference>
<dbReference type="InterPro" id="IPR047502">
    <property type="entry name" value="DD_TPGS1"/>
</dbReference>
<dbReference type="InterPro" id="IPR039235">
    <property type="entry name" value="TPGS1"/>
</dbReference>
<reference evidence="2" key="2">
    <citation type="submission" date="2021-01" db="UniProtKB">
        <authorList>
            <consortium name="EnsemblMetazoa"/>
        </authorList>
    </citation>
    <scope>IDENTIFICATION</scope>
</reference>
<dbReference type="EnsemblMetazoa" id="XM_784384">
    <property type="protein sequence ID" value="XP_789477"/>
    <property type="gene ID" value="LOC584524"/>
</dbReference>
<dbReference type="GO" id="GO:0070740">
    <property type="term" value="F:tubulin-glutamic acid ligase activity"/>
    <property type="evidence" value="ECO:0000318"/>
    <property type="project" value="GO_Central"/>
</dbReference>
<dbReference type="PANTHER" id="PTHR31932:SF2">
    <property type="entry name" value="TUBULIN POLYGLUTAMYLASE COMPLEX SUBUNIT 1"/>
    <property type="match status" value="1"/>
</dbReference>
<dbReference type="Proteomes" id="UP000007110">
    <property type="component" value="Unassembled WGS sequence"/>
</dbReference>
<dbReference type="InParanoid" id="A0A7M7RHI2"/>
<proteinExistence type="predicted"/>
<dbReference type="OMA" id="FSDYIRQ"/>
<dbReference type="Gene3D" id="1.20.890.10">
    <property type="entry name" value="cAMP-dependent protein kinase regulatory subunit, dimerization-anchoring domain"/>
    <property type="match status" value="1"/>
</dbReference>
<dbReference type="AlphaFoldDB" id="A0A7M7RHI2"/>
<dbReference type="InterPro" id="IPR057632">
    <property type="entry name" value="TPGS1_C"/>
</dbReference>
<reference evidence="3" key="1">
    <citation type="submission" date="2015-02" db="EMBL/GenBank/DDBJ databases">
        <title>Genome sequencing for Strongylocentrotus purpuratus.</title>
        <authorList>
            <person name="Murali S."/>
            <person name="Liu Y."/>
            <person name="Vee V."/>
            <person name="English A."/>
            <person name="Wang M."/>
            <person name="Skinner E."/>
            <person name="Han Y."/>
            <person name="Muzny D.M."/>
            <person name="Worley K.C."/>
            <person name="Gibbs R.A."/>
        </authorList>
    </citation>
    <scope>NUCLEOTIDE SEQUENCE</scope>
</reference>
<dbReference type="OrthoDB" id="64214at2759"/>
<dbReference type="GeneID" id="584524"/>
<dbReference type="GO" id="GO:0005815">
    <property type="term" value="C:microtubule organizing center"/>
    <property type="evidence" value="ECO:0000318"/>
    <property type="project" value="GO_Central"/>
</dbReference>
<name>A0A7M7RHI2_STRPU</name>
<dbReference type="CDD" id="cd22960">
    <property type="entry name" value="DD_TPGS1"/>
    <property type="match status" value="1"/>
</dbReference>
<protein>
    <recommendedName>
        <fullName evidence="1">Tubulin polyglutamylase complex subunit 1-like C-terminal domain-containing protein</fullName>
    </recommendedName>
</protein>